<organism evidence="2 3">
    <name type="scientific">Nephila pilipes</name>
    <name type="common">Giant wood spider</name>
    <name type="synonym">Nephila maculata</name>
    <dbReference type="NCBI Taxonomy" id="299642"/>
    <lineage>
        <taxon>Eukaryota</taxon>
        <taxon>Metazoa</taxon>
        <taxon>Ecdysozoa</taxon>
        <taxon>Arthropoda</taxon>
        <taxon>Chelicerata</taxon>
        <taxon>Arachnida</taxon>
        <taxon>Araneae</taxon>
        <taxon>Araneomorphae</taxon>
        <taxon>Entelegynae</taxon>
        <taxon>Araneoidea</taxon>
        <taxon>Nephilidae</taxon>
        <taxon>Nephila</taxon>
    </lineage>
</organism>
<sequence>MSPIQKRRTKKNPYKLQSQINSYKNQTPAHFDSRPEPADPISWKQENQGRASLKIKIIHQFLRERKSRSRLLGGLQGIDQQRGKQKRFCFLGKSETLFFVLHRLSGVSDNGFEQRER</sequence>
<dbReference type="AlphaFoldDB" id="A0A8X6T052"/>
<reference evidence="2" key="1">
    <citation type="submission" date="2020-08" db="EMBL/GenBank/DDBJ databases">
        <title>Multicomponent nature underlies the extraordinary mechanical properties of spider dragline silk.</title>
        <authorList>
            <person name="Kono N."/>
            <person name="Nakamura H."/>
            <person name="Mori M."/>
            <person name="Yoshida Y."/>
            <person name="Ohtoshi R."/>
            <person name="Malay A.D."/>
            <person name="Moran D.A.P."/>
            <person name="Tomita M."/>
            <person name="Numata K."/>
            <person name="Arakawa K."/>
        </authorList>
    </citation>
    <scope>NUCLEOTIDE SEQUENCE</scope>
</reference>
<comment type="caution">
    <text evidence="2">The sequence shown here is derived from an EMBL/GenBank/DDBJ whole genome shotgun (WGS) entry which is preliminary data.</text>
</comment>
<evidence type="ECO:0000256" key="1">
    <source>
        <dbReference type="SAM" id="MobiDB-lite"/>
    </source>
</evidence>
<keyword evidence="3" id="KW-1185">Reference proteome</keyword>
<gene>
    <name evidence="2" type="ORF">NPIL_109131</name>
</gene>
<evidence type="ECO:0000313" key="3">
    <source>
        <dbReference type="Proteomes" id="UP000887013"/>
    </source>
</evidence>
<feature type="region of interest" description="Disordered" evidence="1">
    <location>
        <begin position="24"/>
        <end position="47"/>
    </location>
</feature>
<proteinExistence type="predicted"/>
<protein>
    <submittedName>
        <fullName evidence="2">Uncharacterized protein</fullName>
    </submittedName>
</protein>
<accession>A0A8X6T052</accession>
<name>A0A8X6T052_NEPPI</name>
<dbReference type="Proteomes" id="UP000887013">
    <property type="component" value="Unassembled WGS sequence"/>
</dbReference>
<evidence type="ECO:0000313" key="2">
    <source>
        <dbReference type="EMBL" id="GFS71928.1"/>
    </source>
</evidence>
<dbReference type="EMBL" id="BMAW01000990">
    <property type="protein sequence ID" value="GFS71928.1"/>
    <property type="molecule type" value="Genomic_DNA"/>
</dbReference>